<dbReference type="SMART" id="SM00213">
    <property type="entry name" value="UBQ"/>
    <property type="match status" value="1"/>
</dbReference>
<evidence type="ECO:0000256" key="1">
    <source>
        <dbReference type="SAM" id="MobiDB-lite"/>
    </source>
</evidence>
<dbReference type="GO" id="GO:0005829">
    <property type="term" value="C:cytosol"/>
    <property type="evidence" value="ECO:0007669"/>
    <property type="project" value="TreeGrafter"/>
</dbReference>
<organism evidence="3 4">
    <name type="scientific">Oldenlandia corymbosa var. corymbosa</name>
    <dbReference type="NCBI Taxonomy" id="529605"/>
    <lineage>
        <taxon>Eukaryota</taxon>
        <taxon>Viridiplantae</taxon>
        <taxon>Streptophyta</taxon>
        <taxon>Embryophyta</taxon>
        <taxon>Tracheophyta</taxon>
        <taxon>Spermatophyta</taxon>
        <taxon>Magnoliopsida</taxon>
        <taxon>eudicotyledons</taxon>
        <taxon>Gunneridae</taxon>
        <taxon>Pentapetalae</taxon>
        <taxon>asterids</taxon>
        <taxon>lamiids</taxon>
        <taxon>Gentianales</taxon>
        <taxon>Rubiaceae</taxon>
        <taxon>Rubioideae</taxon>
        <taxon>Spermacoceae</taxon>
        <taxon>Hedyotis-Oldenlandia complex</taxon>
        <taxon>Oldenlandia</taxon>
    </lineage>
</organism>
<dbReference type="SUPFAM" id="SSF54236">
    <property type="entry name" value="Ubiquitin-like"/>
    <property type="match status" value="1"/>
</dbReference>
<dbReference type="InterPro" id="IPR029071">
    <property type="entry name" value="Ubiquitin-like_domsf"/>
</dbReference>
<dbReference type="GO" id="GO:0043130">
    <property type="term" value="F:ubiquitin binding"/>
    <property type="evidence" value="ECO:0007669"/>
    <property type="project" value="TreeGrafter"/>
</dbReference>
<dbReference type="PROSITE" id="PS50053">
    <property type="entry name" value="UBIQUITIN_2"/>
    <property type="match status" value="1"/>
</dbReference>
<sequence length="147" mass="15868">MKISVKTLKGDRFEIEASPNDTVADVKKLIETSQGSDKFPAANLLLVQQITGKFLADETTLEDNNAAEYPCFTVLTTMNRPVPAITGGTSSAVPETLSLQIQALWAILRTRRSSNPAVDSHGSRNNMPGVDAVGSPEASRRLTRPNE</sequence>
<dbReference type="PANTHER" id="PTHR10621:SF35">
    <property type="entry name" value="UBIQUITIN RECEPTOR RAD23C"/>
    <property type="match status" value="1"/>
</dbReference>
<accession>A0AAV1E365</accession>
<dbReference type="InterPro" id="IPR000626">
    <property type="entry name" value="Ubiquitin-like_dom"/>
</dbReference>
<keyword evidence="4" id="KW-1185">Reference proteome</keyword>
<dbReference type="PANTHER" id="PTHR10621">
    <property type="entry name" value="UV EXCISION REPAIR PROTEIN RAD23"/>
    <property type="match status" value="1"/>
</dbReference>
<feature type="region of interest" description="Disordered" evidence="1">
    <location>
        <begin position="115"/>
        <end position="147"/>
    </location>
</feature>
<dbReference type="CDD" id="cd01805">
    <property type="entry name" value="Ubl_Rad23"/>
    <property type="match status" value="1"/>
</dbReference>
<evidence type="ECO:0000259" key="2">
    <source>
        <dbReference type="PROSITE" id="PS50053"/>
    </source>
</evidence>
<proteinExistence type="predicted"/>
<gene>
    <name evidence="3" type="ORF">OLC1_LOCUS20696</name>
</gene>
<dbReference type="Gene3D" id="3.10.20.90">
    <property type="entry name" value="Phosphatidylinositol 3-kinase Catalytic Subunit, Chain A, domain 1"/>
    <property type="match status" value="1"/>
</dbReference>
<dbReference type="GO" id="GO:0070628">
    <property type="term" value="F:proteasome binding"/>
    <property type="evidence" value="ECO:0007669"/>
    <property type="project" value="TreeGrafter"/>
</dbReference>
<dbReference type="EMBL" id="OX459124">
    <property type="protein sequence ID" value="CAI9113752.1"/>
    <property type="molecule type" value="Genomic_DNA"/>
</dbReference>
<reference evidence="3" key="1">
    <citation type="submission" date="2023-03" db="EMBL/GenBank/DDBJ databases">
        <authorList>
            <person name="Julca I."/>
        </authorList>
    </citation>
    <scope>NUCLEOTIDE SEQUENCE</scope>
</reference>
<dbReference type="GO" id="GO:0031593">
    <property type="term" value="F:polyubiquitin modification-dependent protein binding"/>
    <property type="evidence" value="ECO:0007669"/>
    <property type="project" value="TreeGrafter"/>
</dbReference>
<evidence type="ECO:0000313" key="3">
    <source>
        <dbReference type="EMBL" id="CAI9113752.1"/>
    </source>
</evidence>
<dbReference type="GO" id="GO:0005654">
    <property type="term" value="C:nucleoplasm"/>
    <property type="evidence" value="ECO:0007669"/>
    <property type="project" value="TreeGrafter"/>
</dbReference>
<dbReference type="Proteomes" id="UP001161247">
    <property type="component" value="Chromosome 7"/>
</dbReference>
<protein>
    <submittedName>
        <fullName evidence="3">OLC1v1014420C1</fullName>
    </submittedName>
</protein>
<name>A0AAV1E365_OLDCO</name>
<feature type="domain" description="Ubiquitin-like" evidence="2">
    <location>
        <begin position="1"/>
        <end position="68"/>
    </location>
</feature>
<dbReference type="AlphaFoldDB" id="A0AAV1E365"/>
<dbReference type="Pfam" id="PF00240">
    <property type="entry name" value="ubiquitin"/>
    <property type="match status" value="1"/>
</dbReference>
<feature type="compositionally biased region" description="Basic and acidic residues" evidence="1">
    <location>
        <begin position="138"/>
        <end position="147"/>
    </location>
</feature>
<evidence type="ECO:0000313" key="4">
    <source>
        <dbReference type="Proteomes" id="UP001161247"/>
    </source>
</evidence>
<dbReference type="GO" id="GO:0043161">
    <property type="term" value="P:proteasome-mediated ubiquitin-dependent protein catabolic process"/>
    <property type="evidence" value="ECO:0007669"/>
    <property type="project" value="TreeGrafter"/>
</dbReference>